<dbReference type="SMART" id="SM00065">
    <property type="entry name" value="GAF"/>
    <property type="match status" value="1"/>
</dbReference>
<keyword evidence="5 10" id="KW-0418">Kinase</keyword>
<evidence type="ECO:0000256" key="4">
    <source>
        <dbReference type="ARBA" id="ARBA00022679"/>
    </source>
</evidence>
<dbReference type="Gene3D" id="1.10.10.10">
    <property type="entry name" value="Winged helix-like DNA-binding domain superfamily/Winged helix DNA-binding domain"/>
    <property type="match status" value="1"/>
</dbReference>
<protein>
    <recommendedName>
        <fullName evidence="2">histidine kinase</fullName>
        <ecNumber evidence="2">2.7.13.3</ecNumber>
    </recommendedName>
</protein>
<dbReference type="Pfam" id="PF00989">
    <property type="entry name" value="PAS"/>
    <property type="match status" value="2"/>
</dbReference>
<evidence type="ECO:0000256" key="5">
    <source>
        <dbReference type="ARBA" id="ARBA00022777"/>
    </source>
</evidence>
<evidence type="ECO:0000259" key="8">
    <source>
        <dbReference type="PROSITE" id="PS50112"/>
    </source>
</evidence>
<dbReference type="SMART" id="SM00091">
    <property type="entry name" value="PAS"/>
    <property type="match status" value="3"/>
</dbReference>
<keyword evidence="3" id="KW-0597">Phosphoprotein</keyword>
<evidence type="ECO:0000256" key="6">
    <source>
        <dbReference type="ARBA" id="ARBA00023015"/>
    </source>
</evidence>
<dbReference type="SUPFAM" id="SSF46785">
    <property type="entry name" value="Winged helix' DNA-binding domain"/>
    <property type="match status" value="1"/>
</dbReference>
<feature type="domain" description="PAC" evidence="9">
    <location>
        <begin position="513"/>
        <end position="567"/>
    </location>
</feature>
<dbReference type="NCBIfam" id="TIGR00229">
    <property type="entry name" value="sensory_box"/>
    <property type="match status" value="3"/>
</dbReference>
<keyword evidence="4" id="KW-0808">Transferase</keyword>
<dbReference type="CDD" id="cd00130">
    <property type="entry name" value="PAS"/>
    <property type="match status" value="3"/>
</dbReference>
<name>A0A0N8KRK3_9EURY</name>
<dbReference type="Pfam" id="PF08448">
    <property type="entry name" value="PAS_4"/>
    <property type="match status" value="1"/>
</dbReference>
<dbReference type="PANTHER" id="PTHR43304">
    <property type="entry name" value="PHYTOCHROME-LIKE PROTEIN CPH1"/>
    <property type="match status" value="1"/>
</dbReference>
<organism evidence="10 11">
    <name type="scientific">Candidatus Methanoperedens nitratireducens</name>
    <dbReference type="NCBI Taxonomy" id="1392998"/>
    <lineage>
        <taxon>Archaea</taxon>
        <taxon>Methanobacteriati</taxon>
        <taxon>Methanobacteriota</taxon>
        <taxon>Stenosarchaea group</taxon>
        <taxon>Methanomicrobia</taxon>
        <taxon>Methanosarcinales</taxon>
        <taxon>ANME-2 cluster</taxon>
        <taxon>Candidatus Methanoperedentaceae</taxon>
        <taxon>Candidatus Methanoperedens</taxon>
    </lineage>
</organism>
<keyword evidence="7" id="KW-0804">Transcription</keyword>
<feature type="domain" description="PAS" evidence="8">
    <location>
        <begin position="316"/>
        <end position="386"/>
    </location>
</feature>
<dbReference type="PANTHER" id="PTHR43304:SF1">
    <property type="entry name" value="PAC DOMAIN-CONTAINING PROTEIN"/>
    <property type="match status" value="1"/>
</dbReference>
<keyword evidence="6" id="KW-0805">Transcription regulation</keyword>
<dbReference type="GO" id="GO:0003700">
    <property type="term" value="F:DNA-binding transcription factor activity"/>
    <property type="evidence" value="ECO:0007669"/>
    <property type="project" value="InterPro"/>
</dbReference>
<dbReference type="EMBL" id="LKCM01000019">
    <property type="protein sequence ID" value="KPQ45178.1"/>
    <property type="molecule type" value="Genomic_DNA"/>
</dbReference>
<dbReference type="InterPro" id="IPR029016">
    <property type="entry name" value="GAF-like_dom_sf"/>
</dbReference>
<sequence>MSINKNVKLKALLDVASIDITSGFDEILQKILSITCESMNANSGTIILVDEETGELRIASSFGLREDYIEQVHREAREAGVPLSSSPSGAVLKTGRYYVVPDIYKEPLAGPWCKLAKIYNIRSQLFTPMKKGLKVIGLLNVYMSKVHDFTEEEIDFVTIAASQTSSIIQNARCTEDKIKEIYDKLYKSEKYLKTIIDSSLDGIAVVNMQGEIEFGNDSFFNIVGWPKDELLGQSFIKMLPQDVKEDYIKIWHEAQNSLNSGNSGKIADAKIITKKGEIRYLLNSRAEMIFDGVKKFLFIAKDITKQKKTELELEESEAKFRDLFENANDFIYTHDLKGNILSINKIGLKLLDVTEEEIIGSNIKQWVTPESYKKFEDRVRKIFSNQPLEPTVVIEAINKKGEHKWGEARTRLIKDGNKIIGTHGIIRDITEKMKLEKDLKESEEKYRDLFENAQDAMYVLDSRGNFLKMNKVGLQTLGGKKEEVIGTNINKWVTPESLVIIEERRKKRLSGEKVNQTDILEVVCKNGEHRWAEIRTREIKYGDGTIEIHGIARDITENRLLKQELRKSNKQHKLLCYLIKGTRGGKTRALILKHLSDKSYNANQLATALNMDYKTIRHHLSVLIKNGIIAKSNDGYSDLYFIPANIDVDVIEP</sequence>
<gene>
    <name evidence="10" type="ORF">MPEBLZ_00261</name>
</gene>
<dbReference type="Pfam" id="PF13185">
    <property type="entry name" value="GAF_2"/>
    <property type="match status" value="1"/>
</dbReference>
<dbReference type="SUPFAM" id="SSF55781">
    <property type="entry name" value="GAF domain-like"/>
    <property type="match status" value="1"/>
</dbReference>
<accession>A0A0N8KRK3</accession>
<dbReference type="PROSITE" id="PS50112">
    <property type="entry name" value="PAS"/>
    <property type="match status" value="3"/>
</dbReference>
<dbReference type="InterPro" id="IPR003018">
    <property type="entry name" value="GAF"/>
</dbReference>
<reference evidence="10 11" key="1">
    <citation type="submission" date="2015-09" db="EMBL/GenBank/DDBJ databases">
        <title>A metagenomics-based metabolic model of nitrate-dependent anaerobic oxidation of methane by Methanoperedens-like archaea.</title>
        <authorList>
            <person name="Arshad A."/>
            <person name="Speth D.R."/>
            <person name="De Graaf R.M."/>
            <person name="Op Den Camp H.J."/>
            <person name="Jetten M.S."/>
            <person name="Welte C.U."/>
        </authorList>
    </citation>
    <scope>NUCLEOTIDE SEQUENCE [LARGE SCALE GENOMIC DNA]</scope>
</reference>
<dbReference type="InterPro" id="IPR000700">
    <property type="entry name" value="PAS-assoc_C"/>
</dbReference>
<dbReference type="Proteomes" id="UP000050360">
    <property type="component" value="Unassembled WGS sequence"/>
</dbReference>
<dbReference type="InterPro" id="IPR052162">
    <property type="entry name" value="Sensor_kinase/Photoreceptor"/>
</dbReference>
<dbReference type="InterPro" id="IPR035965">
    <property type="entry name" value="PAS-like_dom_sf"/>
</dbReference>
<feature type="domain" description="PAC" evidence="9">
    <location>
        <begin position="390"/>
        <end position="441"/>
    </location>
</feature>
<dbReference type="AlphaFoldDB" id="A0A0N8KRK3"/>
<dbReference type="GO" id="GO:0004673">
    <property type="term" value="F:protein histidine kinase activity"/>
    <property type="evidence" value="ECO:0007669"/>
    <property type="project" value="UniProtKB-EC"/>
</dbReference>
<evidence type="ECO:0000313" key="10">
    <source>
        <dbReference type="EMBL" id="KPQ45178.1"/>
    </source>
</evidence>
<feature type="domain" description="PAS" evidence="8">
    <location>
        <begin position="442"/>
        <end position="512"/>
    </location>
</feature>
<dbReference type="InterPro" id="IPR000014">
    <property type="entry name" value="PAS"/>
</dbReference>
<dbReference type="EC" id="2.7.13.3" evidence="2"/>
<evidence type="ECO:0000256" key="7">
    <source>
        <dbReference type="ARBA" id="ARBA00023163"/>
    </source>
</evidence>
<comment type="caution">
    <text evidence="10">The sequence shown here is derived from an EMBL/GenBank/DDBJ whole genome shotgun (WGS) entry which is preliminary data.</text>
</comment>
<evidence type="ECO:0000256" key="1">
    <source>
        <dbReference type="ARBA" id="ARBA00000085"/>
    </source>
</evidence>
<evidence type="ECO:0000256" key="2">
    <source>
        <dbReference type="ARBA" id="ARBA00012438"/>
    </source>
</evidence>
<dbReference type="Pfam" id="PF01022">
    <property type="entry name" value="HTH_5"/>
    <property type="match status" value="1"/>
</dbReference>
<dbReference type="InterPro" id="IPR013656">
    <property type="entry name" value="PAS_4"/>
</dbReference>
<dbReference type="Gene3D" id="3.30.450.20">
    <property type="entry name" value="PAS domain"/>
    <property type="match status" value="3"/>
</dbReference>
<dbReference type="InterPro" id="IPR011991">
    <property type="entry name" value="ArsR-like_HTH"/>
</dbReference>
<evidence type="ECO:0000313" key="11">
    <source>
        <dbReference type="Proteomes" id="UP000050360"/>
    </source>
</evidence>
<dbReference type="CDD" id="cd00090">
    <property type="entry name" value="HTH_ARSR"/>
    <property type="match status" value="1"/>
</dbReference>
<dbReference type="InterPro" id="IPR001610">
    <property type="entry name" value="PAC"/>
</dbReference>
<dbReference type="InterPro" id="IPR001845">
    <property type="entry name" value="HTH_ArsR_DNA-bd_dom"/>
</dbReference>
<comment type="catalytic activity">
    <reaction evidence="1">
        <text>ATP + protein L-histidine = ADP + protein N-phospho-L-histidine.</text>
        <dbReference type="EC" id="2.7.13.3"/>
    </reaction>
</comment>
<dbReference type="SUPFAM" id="SSF55785">
    <property type="entry name" value="PYP-like sensor domain (PAS domain)"/>
    <property type="match status" value="3"/>
</dbReference>
<feature type="domain" description="PAS" evidence="8">
    <location>
        <begin position="188"/>
        <end position="261"/>
    </location>
</feature>
<proteinExistence type="predicted"/>
<dbReference type="Gene3D" id="3.30.450.40">
    <property type="match status" value="1"/>
</dbReference>
<dbReference type="PROSITE" id="PS50113">
    <property type="entry name" value="PAC"/>
    <property type="match status" value="2"/>
</dbReference>
<dbReference type="SMART" id="SM00418">
    <property type="entry name" value="HTH_ARSR"/>
    <property type="match status" value="1"/>
</dbReference>
<evidence type="ECO:0000259" key="9">
    <source>
        <dbReference type="PROSITE" id="PS50113"/>
    </source>
</evidence>
<dbReference type="InterPro" id="IPR036390">
    <property type="entry name" value="WH_DNA-bd_sf"/>
</dbReference>
<evidence type="ECO:0000256" key="3">
    <source>
        <dbReference type="ARBA" id="ARBA00022553"/>
    </source>
</evidence>
<dbReference type="InterPro" id="IPR013767">
    <property type="entry name" value="PAS_fold"/>
</dbReference>
<dbReference type="SMART" id="SM00086">
    <property type="entry name" value="PAC"/>
    <property type="match status" value="3"/>
</dbReference>
<dbReference type="InterPro" id="IPR036388">
    <property type="entry name" value="WH-like_DNA-bd_sf"/>
</dbReference>